<reference evidence="3" key="1">
    <citation type="submission" date="2016-06" db="UniProtKB">
        <authorList>
            <consortium name="WormBaseParasite"/>
        </authorList>
    </citation>
    <scope>IDENTIFICATION</scope>
</reference>
<dbReference type="EMBL" id="UZAM01017677">
    <property type="protein sequence ID" value="VDP48019.1"/>
    <property type="molecule type" value="Genomic_DNA"/>
</dbReference>
<name>A0A183J959_9BILA</name>
<sequence length="256" mass="28705">MSRPLAGDAGRLTGFKTYTSTTNLLLRWCMPKDDRSPGSDMQMFSVLTVNPNDGYQENLANAASTSTANVTKTSAVVRDFFPPLPPSVGHFIGLPTSVTLNTNSNAGVKQGFIVLDKKTEIMPVKSESLLPFRNNMFSQNSFPSIFTEETPLSSVTKVFNLSPGYQVNTKQCSSSPHESNFQPFQGSRPLTLQVNTVRGPAYVQLQHTRPYPKNVKGKHLFAFYFFLEIRSMHRSFRLRNLAFHLLYSVQFLPHFP</sequence>
<organism evidence="3">
    <name type="scientific">Soboliphyme baturini</name>
    <dbReference type="NCBI Taxonomy" id="241478"/>
    <lineage>
        <taxon>Eukaryota</taxon>
        <taxon>Metazoa</taxon>
        <taxon>Ecdysozoa</taxon>
        <taxon>Nematoda</taxon>
        <taxon>Enoplea</taxon>
        <taxon>Dorylaimia</taxon>
        <taxon>Dioctophymatida</taxon>
        <taxon>Dioctophymatoidea</taxon>
        <taxon>Soboliphymatidae</taxon>
        <taxon>Soboliphyme</taxon>
    </lineage>
</organism>
<keyword evidence="2" id="KW-1185">Reference proteome</keyword>
<evidence type="ECO:0000313" key="2">
    <source>
        <dbReference type="Proteomes" id="UP000270296"/>
    </source>
</evidence>
<protein>
    <submittedName>
        <fullName evidence="3">Nucleoporin NUP35</fullName>
    </submittedName>
</protein>
<evidence type="ECO:0000313" key="1">
    <source>
        <dbReference type="EMBL" id="VDP48019.1"/>
    </source>
</evidence>
<dbReference type="AlphaFoldDB" id="A0A183J959"/>
<reference evidence="1 2" key="2">
    <citation type="submission" date="2018-11" db="EMBL/GenBank/DDBJ databases">
        <authorList>
            <consortium name="Pathogen Informatics"/>
        </authorList>
    </citation>
    <scope>NUCLEOTIDE SEQUENCE [LARGE SCALE GENOMIC DNA]</scope>
</reference>
<evidence type="ECO:0000313" key="3">
    <source>
        <dbReference type="WBParaSite" id="SBAD_0001281301-mRNA-1"/>
    </source>
</evidence>
<gene>
    <name evidence="1" type="ORF">SBAD_LOCUS12407</name>
</gene>
<proteinExistence type="predicted"/>
<dbReference type="Proteomes" id="UP000270296">
    <property type="component" value="Unassembled WGS sequence"/>
</dbReference>
<accession>A0A183J959</accession>
<dbReference type="WBParaSite" id="SBAD_0001281301-mRNA-1">
    <property type="protein sequence ID" value="SBAD_0001281301-mRNA-1"/>
    <property type="gene ID" value="SBAD_0001281301"/>
</dbReference>